<gene>
    <name evidence="2" type="ORF">J3U88_04475</name>
</gene>
<dbReference type="AlphaFoldDB" id="A0A8J7QDP0"/>
<dbReference type="CDD" id="cd06532">
    <property type="entry name" value="Glyco_transf_25"/>
    <property type="match status" value="1"/>
</dbReference>
<evidence type="ECO:0000313" key="3">
    <source>
        <dbReference type="Proteomes" id="UP000664417"/>
    </source>
</evidence>
<dbReference type="EMBL" id="JAFREP010000003">
    <property type="protein sequence ID" value="MBO1317705.1"/>
    <property type="molecule type" value="Genomic_DNA"/>
</dbReference>
<sequence>MLNQFFDHIYVLTLERAHHRRNHIESELKGLSFEFFTGVDKHQLDRDTLIDKGVYDDQRHRSCKRTHRGMNLGEIACALSHRNIWQDAVDKGYESILILEDDIHLERSRLASFGRALEELPNQWELLMLGYYSEKYPSFKTHFQRATYQLYHQLKWFNWHKVSKGFIDNLLMQPFSDHLYRIGKLVGGHAYALRLETCRKFVAYQTPVFLQADRIYNYYLSDQGLNAFALKDKLFTLAETANDSMIGYASFGEKLIERPMEWCRKVPSVVQRKSSKV</sequence>
<name>A0A8J7QDP0_9BACT</name>
<organism evidence="2 3">
    <name type="scientific">Acanthopleuribacter pedis</name>
    <dbReference type="NCBI Taxonomy" id="442870"/>
    <lineage>
        <taxon>Bacteria</taxon>
        <taxon>Pseudomonadati</taxon>
        <taxon>Acidobacteriota</taxon>
        <taxon>Holophagae</taxon>
        <taxon>Acanthopleuribacterales</taxon>
        <taxon>Acanthopleuribacteraceae</taxon>
        <taxon>Acanthopleuribacter</taxon>
    </lineage>
</organism>
<dbReference type="InterPro" id="IPR002654">
    <property type="entry name" value="Glyco_trans_25"/>
</dbReference>
<comment type="caution">
    <text evidence="2">The sequence shown here is derived from an EMBL/GenBank/DDBJ whole genome shotgun (WGS) entry which is preliminary data.</text>
</comment>
<feature type="domain" description="Glycosyl transferase family 25" evidence="1">
    <location>
        <begin position="7"/>
        <end position="214"/>
    </location>
</feature>
<evidence type="ECO:0000259" key="1">
    <source>
        <dbReference type="Pfam" id="PF01755"/>
    </source>
</evidence>
<protein>
    <submittedName>
        <fullName evidence="2">Glycosyltransferase family 25 protein</fullName>
    </submittedName>
</protein>
<dbReference type="Proteomes" id="UP000664417">
    <property type="component" value="Unassembled WGS sequence"/>
</dbReference>
<dbReference type="RefSeq" id="WP_207857107.1">
    <property type="nucleotide sequence ID" value="NZ_JAFREP010000003.1"/>
</dbReference>
<proteinExistence type="predicted"/>
<dbReference type="Pfam" id="PF01755">
    <property type="entry name" value="Glyco_transf_25"/>
    <property type="match status" value="1"/>
</dbReference>
<accession>A0A8J7QDP0</accession>
<reference evidence="2" key="1">
    <citation type="submission" date="2021-03" db="EMBL/GenBank/DDBJ databases">
        <authorList>
            <person name="Wang G."/>
        </authorList>
    </citation>
    <scope>NUCLEOTIDE SEQUENCE</scope>
    <source>
        <strain evidence="2">KCTC 12899</strain>
    </source>
</reference>
<keyword evidence="3" id="KW-1185">Reference proteome</keyword>
<evidence type="ECO:0000313" key="2">
    <source>
        <dbReference type="EMBL" id="MBO1317705.1"/>
    </source>
</evidence>